<comment type="caution">
    <text evidence="1">The sequence shown here is derived from an EMBL/GenBank/DDBJ whole genome shotgun (WGS) entry which is preliminary data.</text>
</comment>
<organism evidence="1 2">
    <name type="scientific">Parafrankia colletiae</name>
    <dbReference type="NCBI Taxonomy" id="573497"/>
    <lineage>
        <taxon>Bacteria</taxon>
        <taxon>Bacillati</taxon>
        <taxon>Actinomycetota</taxon>
        <taxon>Actinomycetes</taxon>
        <taxon>Frankiales</taxon>
        <taxon>Frankiaceae</taxon>
        <taxon>Parafrankia</taxon>
    </lineage>
</organism>
<dbReference type="RefSeq" id="WP_071084953.1">
    <property type="nucleotide sequence ID" value="NZ_MBLM01000117.1"/>
</dbReference>
<dbReference type="AlphaFoldDB" id="A0A1S1QRV6"/>
<dbReference type="Gene3D" id="3.40.50.1820">
    <property type="entry name" value="alpha/beta hydrolase"/>
    <property type="match status" value="1"/>
</dbReference>
<name>A0A1S1QRV6_9ACTN</name>
<dbReference type="SUPFAM" id="SSF53474">
    <property type="entry name" value="alpha/beta-Hydrolases"/>
    <property type="match status" value="1"/>
</dbReference>
<protein>
    <submittedName>
        <fullName evidence="1">Uncharacterized protein</fullName>
    </submittedName>
</protein>
<accession>A0A1S1QRV6</accession>
<evidence type="ECO:0000313" key="2">
    <source>
        <dbReference type="Proteomes" id="UP000179627"/>
    </source>
</evidence>
<dbReference type="InterPro" id="IPR029058">
    <property type="entry name" value="AB_hydrolase_fold"/>
</dbReference>
<proteinExistence type="predicted"/>
<reference evidence="2" key="1">
    <citation type="submission" date="2016-07" db="EMBL/GenBank/DDBJ databases">
        <title>Sequence Frankia sp. strain CcI1.17.</title>
        <authorList>
            <person name="Ghodhbane-Gtari F."/>
            <person name="Swanson E."/>
            <person name="Gueddou A."/>
            <person name="Morris K."/>
            <person name="Hezbri K."/>
            <person name="Ktari A."/>
            <person name="Nouioui I."/>
            <person name="Abebe-Akele F."/>
            <person name="Simpson S."/>
            <person name="Thomas K."/>
            <person name="Gtari M."/>
            <person name="Tisa L.S."/>
            <person name="Hurst S."/>
        </authorList>
    </citation>
    <scope>NUCLEOTIDE SEQUENCE [LARGE SCALE GENOMIC DNA]</scope>
    <source>
        <strain evidence="2">Cc1.17</strain>
    </source>
</reference>
<gene>
    <name evidence="1" type="ORF">CC117_18120</name>
</gene>
<dbReference type="Proteomes" id="UP000179627">
    <property type="component" value="Unassembled WGS sequence"/>
</dbReference>
<sequence length="67" mass="6750">MPGRAVGEQSPPVRHRAAAVLRARFGFALRVLPGCGHAAHLDAPARFAELLAAAAGLGWPAAPTAAG</sequence>
<keyword evidence="2" id="KW-1185">Reference proteome</keyword>
<evidence type="ECO:0000313" key="1">
    <source>
        <dbReference type="EMBL" id="OHV36306.1"/>
    </source>
</evidence>
<dbReference type="EMBL" id="MBLM01000117">
    <property type="protein sequence ID" value="OHV36306.1"/>
    <property type="molecule type" value="Genomic_DNA"/>
</dbReference>